<sequence length="306" mass="34289">MKGRKAGKIIRDSFLILKKALVNFGSNNPVGMAGTTAYFAIFSIAPILIIIISVFGIFAGDITIRQKLFDEVNVLIGSESSQLLENAIENYQIAENSGIGAVIGGVIFLVSATTLFSIMQNYINYIWRVKVKSKLKQNILKLVKDRIFSFGMILSLGFILLVSLVVDASIAFLRDILSLYFTADFVVFAQVVNVFISLAIITLVFAFIYRFLPDVNIKWRSSWFGAIFTAIFFFIGKYIIGFIIGNSKLGAVYGAASSFVVILIWIYFVSLIFYFGVEITHQYSKFYNHKNKPLNFAIPFEITPVK</sequence>
<evidence type="ECO:0000256" key="3">
    <source>
        <dbReference type="ARBA" id="ARBA00022692"/>
    </source>
</evidence>
<dbReference type="KEGG" id="mcos:GM418_01060"/>
<dbReference type="AlphaFoldDB" id="A0A6I6JX02"/>
<dbReference type="RefSeq" id="WP_158862313.1">
    <property type="nucleotide sequence ID" value="NZ_CP046401.1"/>
</dbReference>
<reference evidence="7 8" key="1">
    <citation type="submission" date="2019-11" db="EMBL/GenBank/DDBJ databases">
        <authorList>
            <person name="Zheng R.K."/>
            <person name="Sun C.M."/>
        </authorList>
    </citation>
    <scope>NUCLEOTIDE SEQUENCE [LARGE SCALE GENOMIC DNA]</scope>
    <source>
        <strain evidence="7 8">WC007</strain>
    </source>
</reference>
<gene>
    <name evidence="7" type="ORF">GM418_01060</name>
</gene>
<keyword evidence="3 6" id="KW-0812">Transmembrane</keyword>
<evidence type="ECO:0000256" key="1">
    <source>
        <dbReference type="ARBA" id="ARBA00004651"/>
    </source>
</evidence>
<keyword evidence="5 6" id="KW-0472">Membrane</keyword>
<organism evidence="7 8">
    <name type="scientific">Maribellus comscasis</name>
    <dbReference type="NCBI Taxonomy" id="2681766"/>
    <lineage>
        <taxon>Bacteria</taxon>
        <taxon>Pseudomonadati</taxon>
        <taxon>Bacteroidota</taxon>
        <taxon>Bacteroidia</taxon>
        <taxon>Marinilabiliales</taxon>
        <taxon>Prolixibacteraceae</taxon>
        <taxon>Maribellus</taxon>
    </lineage>
</organism>
<dbReference type="PANTHER" id="PTHR30213:SF1">
    <property type="entry name" value="INNER MEMBRANE PROTEIN YHJD"/>
    <property type="match status" value="1"/>
</dbReference>
<feature type="transmembrane region" description="Helical" evidence="6">
    <location>
        <begin position="185"/>
        <end position="211"/>
    </location>
</feature>
<accession>A0A6I6JX02</accession>
<dbReference type="Proteomes" id="UP000428260">
    <property type="component" value="Chromosome"/>
</dbReference>
<keyword evidence="4 6" id="KW-1133">Transmembrane helix</keyword>
<evidence type="ECO:0000256" key="4">
    <source>
        <dbReference type="ARBA" id="ARBA00022989"/>
    </source>
</evidence>
<dbReference type="PANTHER" id="PTHR30213">
    <property type="entry name" value="INNER MEMBRANE PROTEIN YHJD"/>
    <property type="match status" value="1"/>
</dbReference>
<dbReference type="InterPro" id="IPR017039">
    <property type="entry name" value="Virul_fac_BrkB"/>
</dbReference>
<evidence type="ECO:0000313" key="8">
    <source>
        <dbReference type="Proteomes" id="UP000428260"/>
    </source>
</evidence>
<evidence type="ECO:0000256" key="2">
    <source>
        <dbReference type="ARBA" id="ARBA00022475"/>
    </source>
</evidence>
<dbReference type="GO" id="GO:0005886">
    <property type="term" value="C:plasma membrane"/>
    <property type="evidence" value="ECO:0007669"/>
    <property type="project" value="UniProtKB-SubCell"/>
</dbReference>
<evidence type="ECO:0000256" key="5">
    <source>
        <dbReference type="ARBA" id="ARBA00023136"/>
    </source>
</evidence>
<feature type="transmembrane region" description="Helical" evidence="6">
    <location>
        <begin position="147"/>
        <end position="173"/>
    </location>
</feature>
<feature type="transmembrane region" description="Helical" evidence="6">
    <location>
        <begin position="99"/>
        <end position="127"/>
    </location>
</feature>
<feature type="transmembrane region" description="Helical" evidence="6">
    <location>
        <begin position="223"/>
        <end position="245"/>
    </location>
</feature>
<evidence type="ECO:0000256" key="6">
    <source>
        <dbReference type="SAM" id="Phobius"/>
    </source>
</evidence>
<feature type="transmembrane region" description="Helical" evidence="6">
    <location>
        <begin position="251"/>
        <end position="277"/>
    </location>
</feature>
<name>A0A6I6JX02_9BACT</name>
<comment type="subcellular location">
    <subcellularLocation>
        <location evidence="1">Cell membrane</location>
        <topology evidence="1">Multi-pass membrane protein</topology>
    </subcellularLocation>
</comment>
<dbReference type="PIRSF" id="PIRSF035875">
    <property type="entry name" value="RNase_BN"/>
    <property type="match status" value="1"/>
</dbReference>
<feature type="transmembrane region" description="Helical" evidence="6">
    <location>
        <begin position="37"/>
        <end position="59"/>
    </location>
</feature>
<keyword evidence="2" id="KW-1003">Cell membrane</keyword>
<dbReference type="Pfam" id="PF03631">
    <property type="entry name" value="Virul_fac_BrkB"/>
    <property type="match status" value="1"/>
</dbReference>
<protein>
    <submittedName>
        <fullName evidence="7">Ribonuclease BN</fullName>
    </submittedName>
</protein>
<dbReference type="EMBL" id="CP046401">
    <property type="protein sequence ID" value="QGY42294.1"/>
    <property type="molecule type" value="Genomic_DNA"/>
</dbReference>
<proteinExistence type="predicted"/>
<evidence type="ECO:0000313" key="7">
    <source>
        <dbReference type="EMBL" id="QGY42294.1"/>
    </source>
</evidence>
<keyword evidence="8" id="KW-1185">Reference proteome</keyword>